<proteinExistence type="predicted"/>
<reference evidence="2" key="1">
    <citation type="submission" date="2020-08" db="EMBL/GenBank/DDBJ databases">
        <title>Bridging the membrane lipid divide: bacteria of the FCB group superphylum have the potential to synthesize archaeal ether lipids.</title>
        <authorList>
            <person name="Villanueva L."/>
            <person name="von Meijenfeldt F.A.B."/>
            <person name="Westbye A.B."/>
            <person name="Yadav S."/>
            <person name="Hopmans E.C."/>
            <person name="Dutilh B.E."/>
            <person name="Sinninghe Damste J.S."/>
        </authorList>
    </citation>
    <scope>NUCLEOTIDE SEQUENCE</scope>
    <source>
        <strain evidence="2">NIOZ-UU157</strain>
    </source>
</reference>
<sequence length="478" mass="48134">MAKISEVELQKRLRKLESEPVASTALVSRVGDQYEYDKDFVYIAYASALASLSAGAITNQSDATDFQFSPYNASGTLMAYRGYFINKSIYQSGDPTDYFWESTSGTAGFTSSERHYTTSTGLQESLGNPTKPGTNITWTVISAGTAVPSTAVYVAERFTITTTAGAITSEWKIKTVGKHIDSTVVATGAITSEAVTADAITVDKIDLNGTLSVTANSGAIRWGKDDGDDITNSGLFIGRNSSGDPRFVIGSQSSFIYFNGSLVSAVGVSSSNTVGTETNIYTNTSSASTFTISPVLGTINIELSGGGGGGGGPEAVDGADAGQPGVASSVVVKKLDGTTRTGTGALNITAAGGARGGYSGTGQGVPYPGTAGGSFSHSSATEPPFTDAAGGTPTGSAGSATGAVPSAGGGGHTNNNQDNSSGRGGEVGAYNSTTYTIVDSTDYLLITVGAGGAGSTTIRDGSAGSGARGVVRIKGVLA</sequence>
<feature type="region of interest" description="Disordered" evidence="1">
    <location>
        <begin position="342"/>
        <end position="427"/>
    </location>
</feature>
<evidence type="ECO:0000256" key="1">
    <source>
        <dbReference type="SAM" id="MobiDB-lite"/>
    </source>
</evidence>
<dbReference type="EMBL" id="MW030554">
    <property type="protein sequence ID" value="QPI16316.1"/>
    <property type="molecule type" value="Genomic_DNA"/>
</dbReference>
<organism evidence="2">
    <name type="scientific">Virus NIOZ-UU157</name>
    <dbReference type="NCBI Taxonomy" id="2763269"/>
    <lineage>
        <taxon>Viruses</taxon>
    </lineage>
</organism>
<feature type="compositionally biased region" description="Gly residues" evidence="1">
    <location>
        <begin position="353"/>
        <end position="363"/>
    </location>
</feature>
<gene>
    <name evidence="2" type="ORF">NIOZUU157_00204</name>
</gene>
<feature type="compositionally biased region" description="Low complexity" evidence="1">
    <location>
        <begin position="388"/>
        <end position="406"/>
    </location>
</feature>
<accession>A0A7S9STL8</accession>
<protein>
    <submittedName>
        <fullName evidence="2">Uncharacterized protein</fullName>
    </submittedName>
</protein>
<name>A0A7S9STL8_9VIRU</name>
<evidence type="ECO:0000313" key="2">
    <source>
        <dbReference type="EMBL" id="QPI16316.1"/>
    </source>
</evidence>